<dbReference type="CDD" id="cd00882">
    <property type="entry name" value="Ras_like_GTPase"/>
    <property type="match status" value="1"/>
</dbReference>
<dbReference type="EMBL" id="VUOC01000004">
    <property type="protein sequence ID" value="KAA2238823.1"/>
    <property type="molecule type" value="Genomic_DNA"/>
</dbReference>
<dbReference type="InterPro" id="IPR011600">
    <property type="entry name" value="Pept_C14_caspase"/>
</dbReference>
<dbReference type="Pfam" id="PF00656">
    <property type="entry name" value="Peptidase_C14"/>
    <property type="match status" value="1"/>
</dbReference>
<feature type="transmembrane region" description="Helical" evidence="1">
    <location>
        <begin position="759"/>
        <end position="781"/>
    </location>
</feature>
<name>A0A5B2VGX3_9BACT</name>
<dbReference type="InterPro" id="IPR027417">
    <property type="entry name" value="P-loop_NTPase"/>
</dbReference>
<dbReference type="InterPro" id="IPR049052">
    <property type="entry name" value="nSTAND1"/>
</dbReference>
<gene>
    <name evidence="4" type="ORF">F0L74_21655</name>
</gene>
<feature type="domain" description="Novel STAND NTPase 1" evidence="3">
    <location>
        <begin position="317"/>
        <end position="686"/>
    </location>
</feature>
<dbReference type="InterPro" id="IPR029030">
    <property type="entry name" value="Caspase-like_dom_sf"/>
</dbReference>
<organism evidence="4 5">
    <name type="scientific">Chitinophaga agrisoli</name>
    <dbReference type="NCBI Taxonomy" id="2607653"/>
    <lineage>
        <taxon>Bacteria</taxon>
        <taxon>Pseudomonadati</taxon>
        <taxon>Bacteroidota</taxon>
        <taxon>Chitinophagia</taxon>
        <taxon>Chitinophagales</taxon>
        <taxon>Chitinophagaceae</taxon>
        <taxon>Chitinophaga</taxon>
    </lineage>
</organism>
<keyword evidence="1" id="KW-1133">Transmembrane helix</keyword>
<reference evidence="4 5" key="2">
    <citation type="submission" date="2019-09" db="EMBL/GenBank/DDBJ databases">
        <authorList>
            <person name="Jin C."/>
        </authorList>
    </citation>
    <scope>NUCLEOTIDE SEQUENCE [LARGE SCALE GENOMIC DNA]</scope>
    <source>
        <strain evidence="4 5">BN140078</strain>
    </source>
</reference>
<evidence type="ECO:0008006" key="6">
    <source>
        <dbReference type="Google" id="ProtNLM"/>
    </source>
</evidence>
<evidence type="ECO:0000259" key="2">
    <source>
        <dbReference type="Pfam" id="PF00656"/>
    </source>
</evidence>
<accession>A0A5B2VGX3</accession>
<proteinExistence type="predicted"/>
<dbReference type="GO" id="GO:0006508">
    <property type="term" value="P:proteolysis"/>
    <property type="evidence" value="ECO:0007669"/>
    <property type="project" value="InterPro"/>
</dbReference>
<keyword evidence="5" id="KW-1185">Reference proteome</keyword>
<reference evidence="4 5" key="1">
    <citation type="submission" date="2019-09" db="EMBL/GenBank/DDBJ databases">
        <title>Chitinophaga ginsengihumi sp. nov., isolated from soil of ginseng rhizosphere.</title>
        <authorList>
            <person name="Lee J."/>
        </authorList>
    </citation>
    <scope>NUCLEOTIDE SEQUENCE [LARGE SCALE GENOMIC DNA]</scope>
    <source>
        <strain evidence="4 5">BN140078</strain>
    </source>
</reference>
<keyword evidence="1" id="KW-0472">Membrane</keyword>
<dbReference type="SUPFAM" id="SSF52540">
    <property type="entry name" value="P-loop containing nucleoside triphosphate hydrolases"/>
    <property type="match status" value="1"/>
</dbReference>
<dbReference type="AlphaFoldDB" id="A0A5B2VGX3"/>
<evidence type="ECO:0000259" key="3">
    <source>
        <dbReference type="Pfam" id="PF20703"/>
    </source>
</evidence>
<dbReference type="SUPFAM" id="SSF52129">
    <property type="entry name" value="Caspase-like"/>
    <property type="match status" value="1"/>
</dbReference>
<sequence length="856" mass="96536">MPQVSINQYFSSSQAYFIPVDKYSSSSINDLESPSNDVRAIKEVLEKYHGFTSFDIRDRHDNVKQNAGVDVASPTSLEILSFLSSIDVEETGRIIIYFGCHGIAIDSEGEPEGYLLAADAQPGEWDTFLKMSDIFKVLNNLKCKHLFLILDCCYAGAFRWANRTRGIICDVPKNIYFERFRQYATNKAWQVLTSSAHDQKAVDTLRLGKREGDDKGMLSPFAEVLVKALKDGSADLSFGNAPPDGIITATELSFYLQNRIFERLYNAGIKGNKRQLPMLFPIIDASKDQHGKGEFFFINPSMKDGIADLKSVTKTNPYKGLDSYNIGDASIFYGRQRVLDGWHDGAGKNIGLIEAAQQYNLIVLAGPSGIGKSSLAKAGLLAYYKKSQTVHEIRPGKTPMTSNRSLLNKLKASEEREVLLVDQYEELITTSTEESERTDFEMELLGLVSRHLVVITIRTDFESQFRESALLNIEKENAGKYRFIVPPFLREEIEEIVVQPAVQEVLEFKGIGNNGKSSDKFIDRIVDDAYQNPGSLPLLSMALSEIYENRDGNNLLEEVYDKFGGLSGILDRKATNEYKKLSGDSVSETFFRYLIYRMISFESGRISKKRIYTHIERLTENDELEFDNAGKTARFKSIAGNLVSAGLLKTDVDEKNQPFIEPSHDALLRSWGILAEWLKRRNNVLNTNIQEEIQLLKSVSDISSRFASASVEEQKGYLDSWSKHPKLLQVKDQIGDQLNKAENAFVSKAYARKIRSKRVTVSAVTITFVLLTAAAIFLFVLKNAADNNLKSYQIARFKENVQNGIVYMEAKEHRLAKIQFSNAYNIYKQLSADPTIRKEVSRTGFQSYVEAFKLDK</sequence>
<evidence type="ECO:0000256" key="1">
    <source>
        <dbReference type="SAM" id="Phobius"/>
    </source>
</evidence>
<evidence type="ECO:0000313" key="4">
    <source>
        <dbReference type="EMBL" id="KAA2238823.1"/>
    </source>
</evidence>
<comment type="caution">
    <text evidence="4">The sequence shown here is derived from an EMBL/GenBank/DDBJ whole genome shotgun (WGS) entry which is preliminary data.</text>
</comment>
<feature type="domain" description="Peptidase C14 caspase" evidence="2">
    <location>
        <begin position="15"/>
        <end position="235"/>
    </location>
</feature>
<keyword evidence="1" id="KW-0812">Transmembrane</keyword>
<dbReference type="GO" id="GO:0004197">
    <property type="term" value="F:cysteine-type endopeptidase activity"/>
    <property type="evidence" value="ECO:0007669"/>
    <property type="project" value="InterPro"/>
</dbReference>
<evidence type="ECO:0000313" key="5">
    <source>
        <dbReference type="Proteomes" id="UP000324611"/>
    </source>
</evidence>
<dbReference type="Pfam" id="PF20703">
    <property type="entry name" value="nSTAND1"/>
    <property type="match status" value="1"/>
</dbReference>
<protein>
    <recommendedName>
        <fullName evidence="6">Caspase domain-containing protein</fullName>
    </recommendedName>
</protein>
<dbReference type="Gene3D" id="3.40.50.1460">
    <property type="match status" value="1"/>
</dbReference>
<dbReference type="RefSeq" id="WP_149840002.1">
    <property type="nucleotide sequence ID" value="NZ_VUOC01000004.1"/>
</dbReference>
<dbReference type="Proteomes" id="UP000324611">
    <property type="component" value="Unassembled WGS sequence"/>
</dbReference>